<gene>
    <name evidence="1" type="ORF">HMPREF9498_01568</name>
</gene>
<protein>
    <submittedName>
        <fullName evidence="1">Uncharacterized protein</fullName>
    </submittedName>
</protein>
<name>A0A125W5R2_ENTFL</name>
<evidence type="ECO:0000313" key="2">
    <source>
        <dbReference type="Proteomes" id="UP000004846"/>
    </source>
</evidence>
<dbReference type="HOGENOM" id="CLU_2600582_0_0_9"/>
<evidence type="ECO:0000313" key="1">
    <source>
        <dbReference type="EMBL" id="EFM82842.1"/>
    </source>
</evidence>
<reference evidence="1 2" key="1">
    <citation type="submission" date="2010-07" db="EMBL/GenBank/DDBJ databases">
        <authorList>
            <person name="Sid Ahmed O."/>
        </authorList>
    </citation>
    <scope>NUCLEOTIDE SEQUENCE [LARGE SCALE GENOMIC DNA]</scope>
    <source>
        <strain evidence="1 2">TX4248</strain>
    </source>
</reference>
<dbReference type="Proteomes" id="UP000004846">
    <property type="component" value="Unassembled WGS sequence"/>
</dbReference>
<dbReference type="AlphaFoldDB" id="A0A125W5R2"/>
<comment type="caution">
    <text evidence="1">The sequence shown here is derived from an EMBL/GenBank/DDBJ whole genome shotgun (WGS) entry which is preliminary data.</text>
</comment>
<organism evidence="1 2">
    <name type="scientific">Enterococcus faecalis TX4248</name>
    <dbReference type="NCBI Taxonomy" id="749495"/>
    <lineage>
        <taxon>Bacteria</taxon>
        <taxon>Bacillati</taxon>
        <taxon>Bacillota</taxon>
        <taxon>Bacilli</taxon>
        <taxon>Lactobacillales</taxon>
        <taxon>Enterococcaceae</taxon>
        <taxon>Enterococcus</taxon>
    </lineage>
</organism>
<dbReference type="EMBL" id="AEBR01000050">
    <property type="protein sequence ID" value="EFM82842.1"/>
    <property type="molecule type" value="Genomic_DNA"/>
</dbReference>
<sequence>MAIKRQSKIIRLRHRSFKKDNFWKGKRIIYEVKEVRTEPFIFEGIGSILAIYQVLSLEQKSKVIFVPGSFALLLSKKSV</sequence>
<accession>A0A125W5R2</accession>
<proteinExistence type="predicted"/>